<gene>
    <name evidence="1" type="ORF">CF9_0120</name>
</gene>
<evidence type="ECO:0000313" key="2">
    <source>
        <dbReference type="Proteomes" id="UP001432173"/>
    </source>
</evidence>
<dbReference type="EMBL" id="PP034389">
    <property type="protein sequence ID" value="WRW34496.1"/>
    <property type="molecule type" value="Genomic_DNA"/>
</dbReference>
<protein>
    <submittedName>
        <fullName evidence="1">Uncharacterized protein</fullName>
    </submittedName>
</protein>
<sequence>MKTITQTFNIYEITELEEEAKEKAIEHSRNQFQDIVSDFYYNEMLDTFKEVAKNLNINIVDWAIGCFSPNTYINLDVTNYMELSNTEKNKLVDKVNQFIKRDNDCVFTGVYTDNYFNDYFIKNNINKVTYNNLHKHITESFDWVLSKYINDIENNILNDDLMIEYSQDNNFMFLENGKIYQ</sequence>
<name>A0AAX4J726_9CAUD</name>
<accession>A0AAX4J726</accession>
<reference evidence="1" key="1">
    <citation type="submission" date="2023-12" db="EMBL/GenBank/DDBJ databases">
        <title>Isolation and Characterisation of Novel Lytic Bacteriophages for therapeutic applications in Prosthetic Joint Infections.</title>
        <authorList>
            <person name="Burton N."/>
            <person name="Melo L.D.R."/>
            <person name="Pearce B."/>
            <person name="Tadesse M.D."/>
            <person name="Vryonis E."/>
            <person name="Sagona A."/>
        </authorList>
    </citation>
    <scope>NUCLEOTIDE SEQUENCE</scope>
</reference>
<dbReference type="InterPro" id="IPR027409">
    <property type="entry name" value="GroEL-like_apical_dom_sf"/>
</dbReference>
<proteinExistence type="predicted"/>
<dbReference type="Proteomes" id="UP001432173">
    <property type="component" value="Segment"/>
</dbReference>
<evidence type="ECO:0000313" key="1">
    <source>
        <dbReference type="EMBL" id="WRW34496.1"/>
    </source>
</evidence>
<dbReference type="SUPFAM" id="SSF52029">
    <property type="entry name" value="GroEL apical domain-like"/>
    <property type="match status" value="1"/>
</dbReference>
<organism evidence="1 2">
    <name type="scientific">Staphylococcus phage CF9</name>
    <dbReference type="NCBI Taxonomy" id="3113741"/>
    <lineage>
        <taxon>Viruses</taxon>
        <taxon>Duplodnaviria</taxon>
        <taxon>Heunggongvirae</taxon>
        <taxon>Uroviricota</taxon>
        <taxon>Caudoviricetes</taxon>
        <taxon>Sextaecvirus</taxon>
    </lineage>
</organism>